<keyword evidence="3" id="KW-0689">Ribosomal protein</keyword>
<evidence type="ECO:0000313" key="3">
    <source>
        <dbReference type="EMBL" id="AEH50388.1"/>
    </source>
</evidence>
<dbReference type="SUPFAM" id="SSF69754">
    <property type="entry name" value="Ribosome binding protein Y (YfiA homologue)"/>
    <property type="match status" value="1"/>
</dbReference>
<dbReference type="PANTHER" id="PTHR33231">
    <property type="entry name" value="30S RIBOSOMAL PROTEIN"/>
    <property type="match status" value="1"/>
</dbReference>
<dbReference type="GO" id="GO:0022627">
    <property type="term" value="C:cytosolic small ribosomal subunit"/>
    <property type="evidence" value="ECO:0007669"/>
    <property type="project" value="TreeGrafter"/>
</dbReference>
<dbReference type="InterPro" id="IPR050574">
    <property type="entry name" value="HPF/YfiA_ribosome-assoc"/>
</dbReference>
<dbReference type="InterPro" id="IPR038416">
    <property type="entry name" value="Ribosom_S30AE_C_sf"/>
</dbReference>
<dbReference type="Proteomes" id="UP000006804">
    <property type="component" value="Chromosome"/>
</dbReference>
<dbReference type="Pfam" id="PF16321">
    <property type="entry name" value="Ribosom_S30AE_C"/>
    <property type="match status" value="1"/>
</dbReference>
<dbReference type="RefSeq" id="WP_013931611.1">
    <property type="nucleotide sequence ID" value="NC_015707.1"/>
</dbReference>
<dbReference type="Gene3D" id="3.30.505.50">
    <property type="entry name" value="Sigma 54 modulation/S30EA ribosomal protein, C-terminal domain"/>
    <property type="match status" value="1"/>
</dbReference>
<sequence>MNYRFVTRGFDSSPAIEHYLEKRLEKVDRVLTDEEVISAEIKAEKDAVNYVLKANLNLKGNTIIVQEKDPDIYAAIDRLCDALEKRVKKLKSSMRDRGRTTSQREVVSQHSEDILEVESEESLEIAETKRIPLNIMSLEEALLQFKTMNRQFFVFRNSETNELNLLYLKKDGKVGLIEFVD</sequence>
<proteinExistence type="predicted"/>
<dbReference type="InterPro" id="IPR032528">
    <property type="entry name" value="Ribosom_S30AE_C"/>
</dbReference>
<dbReference type="PATRIC" id="fig|688269.3.peg.298"/>
<gene>
    <name evidence="3" type="ORF">Theth_0289</name>
</gene>
<dbReference type="GO" id="GO:0045900">
    <property type="term" value="P:negative regulation of translational elongation"/>
    <property type="evidence" value="ECO:0007669"/>
    <property type="project" value="TreeGrafter"/>
</dbReference>
<dbReference type="InterPro" id="IPR003489">
    <property type="entry name" value="RHF/RaiA"/>
</dbReference>
<keyword evidence="4" id="KW-1185">Reference proteome</keyword>
<dbReference type="Pfam" id="PF02482">
    <property type="entry name" value="Ribosomal_S30AE"/>
    <property type="match status" value="1"/>
</dbReference>
<evidence type="ECO:0000313" key="4">
    <source>
        <dbReference type="Proteomes" id="UP000006804"/>
    </source>
</evidence>
<dbReference type="OrthoDB" id="9794975at2"/>
<organism evidence="3 4">
    <name type="scientific">Pseudothermotoga thermarum DSM 5069</name>
    <dbReference type="NCBI Taxonomy" id="688269"/>
    <lineage>
        <taxon>Bacteria</taxon>
        <taxon>Thermotogati</taxon>
        <taxon>Thermotogota</taxon>
        <taxon>Thermotogae</taxon>
        <taxon>Thermotogales</taxon>
        <taxon>Thermotogaceae</taxon>
        <taxon>Pseudothermotoga</taxon>
    </lineage>
</organism>
<dbReference type="HOGENOM" id="CLU_071472_0_3_0"/>
<protein>
    <submittedName>
        <fullName evidence="3">Sigma 54 modulation protein/ribosomal protein S30EA</fullName>
    </submittedName>
</protein>
<dbReference type="PANTHER" id="PTHR33231:SF1">
    <property type="entry name" value="30S RIBOSOMAL PROTEIN"/>
    <property type="match status" value="1"/>
</dbReference>
<evidence type="ECO:0000259" key="2">
    <source>
        <dbReference type="Pfam" id="PF16321"/>
    </source>
</evidence>
<dbReference type="EMBL" id="CP002351">
    <property type="protein sequence ID" value="AEH50388.1"/>
    <property type="molecule type" value="Genomic_DNA"/>
</dbReference>
<keyword evidence="3" id="KW-0687">Ribonucleoprotein</keyword>
<dbReference type="NCBIfam" id="TIGR00741">
    <property type="entry name" value="yfiA"/>
    <property type="match status" value="1"/>
</dbReference>
<dbReference type="AlphaFoldDB" id="F7YV88"/>
<keyword evidence="1" id="KW-0810">Translation regulation</keyword>
<dbReference type="Gene3D" id="3.30.160.100">
    <property type="entry name" value="Ribosome hibernation promotion factor-like"/>
    <property type="match status" value="1"/>
</dbReference>
<dbReference type="eggNOG" id="COG1544">
    <property type="taxonomic scope" value="Bacteria"/>
</dbReference>
<accession>F7YV88</accession>
<name>F7YV88_9THEM</name>
<reference evidence="3 4" key="1">
    <citation type="submission" date="2010-11" db="EMBL/GenBank/DDBJ databases">
        <title>The complete genome of Thermotoga thermarum DSM 5069.</title>
        <authorList>
            <consortium name="US DOE Joint Genome Institute (JGI-PGF)"/>
            <person name="Lucas S."/>
            <person name="Copeland A."/>
            <person name="Lapidus A."/>
            <person name="Bruce D."/>
            <person name="Goodwin L."/>
            <person name="Pitluck S."/>
            <person name="Kyrpides N."/>
            <person name="Mavromatis K."/>
            <person name="Ivanova N."/>
            <person name="Zeytun A."/>
            <person name="Brettin T."/>
            <person name="Detter J.C."/>
            <person name="Tapia R."/>
            <person name="Han C."/>
            <person name="Land M."/>
            <person name="Hauser L."/>
            <person name="Markowitz V."/>
            <person name="Cheng J.-F."/>
            <person name="Hugenholtz P."/>
            <person name="Woyke T."/>
            <person name="Wu D."/>
            <person name="Spring S."/>
            <person name="Schroeder M."/>
            <person name="Brambilla E."/>
            <person name="Klenk H.-P."/>
            <person name="Eisen J.A."/>
        </authorList>
    </citation>
    <scope>NUCLEOTIDE SEQUENCE [LARGE SCALE GENOMIC DNA]</scope>
    <source>
        <strain evidence="3 4">DSM 5069</strain>
    </source>
</reference>
<feature type="domain" description="Sigma 54 modulation/S30EA ribosomal protein C-terminal" evidence="2">
    <location>
        <begin position="121"/>
        <end position="176"/>
    </location>
</feature>
<dbReference type="InterPro" id="IPR036567">
    <property type="entry name" value="RHF-like"/>
</dbReference>
<dbReference type="STRING" id="688269.Theth_0289"/>
<evidence type="ECO:0000256" key="1">
    <source>
        <dbReference type="ARBA" id="ARBA00022845"/>
    </source>
</evidence>
<dbReference type="CDD" id="cd00552">
    <property type="entry name" value="RaiA"/>
    <property type="match status" value="1"/>
</dbReference>
<dbReference type="KEGG" id="tta:Theth_0289"/>
<dbReference type="GO" id="GO:0043024">
    <property type="term" value="F:ribosomal small subunit binding"/>
    <property type="evidence" value="ECO:0007669"/>
    <property type="project" value="TreeGrafter"/>
</dbReference>